<accession>A0ABT9WCR4</accession>
<dbReference type="InterPro" id="IPR012338">
    <property type="entry name" value="Beta-lactam/transpept-like"/>
</dbReference>
<dbReference type="RefSeq" id="WP_307216046.1">
    <property type="nucleotide sequence ID" value="NZ_JAUSTI010000006.1"/>
</dbReference>
<comment type="caution">
    <text evidence="3">The sequence shown here is derived from an EMBL/GenBank/DDBJ whole genome shotgun (WGS) entry which is preliminary data.</text>
</comment>
<evidence type="ECO:0000259" key="2">
    <source>
        <dbReference type="Pfam" id="PF00905"/>
    </source>
</evidence>
<dbReference type="InterPro" id="IPR036138">
    <property type="entry name" value="PBP_dimer_sf"/>
</dbReference>
<dbReference type="SUPFAM" id="SSF56601">
    <property type="entry name" value="beta-lactamase/transpeptidase-like"/>
    <property type="match status" value="1"/>
</dbReference>
<dbReference type="Proteomes" id="UP001233836">
    <property type="component" value="Unassembled WGS sequence"/>
</dbReference>
<dbReference type="SUPFAM" id="SSF56519">
    <property type="entry name" value="Penicillin binding protein dimerisation domain"/>
    <property type="match status" value="1"/>
</dbReference>
<sequence>MNVHLKRRIFVACMLLTGVFAILLFRLAWIQIIQVNQVIPGTTRSLREMSVLQRERGVMLDSGRGQFTDYRGKPLTGKLEWVLVLFPHQHVTSSATIHRTDSKVNQLAAILHTDVVKLQQEWEHDHTPRLWTAGNQQPVVLSDLQVTQIRQLKDVGAYVYPMMSRYDQNDTGMQWLGYLAEQPHRLVSSTAHINEVKQPFAIKSGAAGLERTLEPLMMGLGPTLLTRMVTGSGEIIPEMQPRVIAPTNSHYPLRVETTVDIDLQQGLEHIAKQSGIREGAVVVLDAATADVRAMISVPMYRPQHVEPTESSWANRAIQGAVPGSIFKIITAAAALESHAVSPRETFHCDGEWGKYGLSCWKEHGHGTLHLEEGFAQSCNIVFAEMARRLSMEQLERTANALGLARTIGWEDKHIGGMPILRHFDHEQAGRVRTRAVSSQDEGAKVQTSIGQRDTLVTPLQAANLMVTLLHDGKVSAPRLVQRIRYADGDTMLEMPLHDSLSPVGQISPATAHQLLKWMRGVVTDGTGKTLQRAKWHVAGKSGTAQVEQQGHKLNHQWFIGYGPVEKPKYAVAVLVQHVAPGSSHQATALFRSIMDYLAEGSSPSSPG</sequence>
<keyword evidence="3" id="KW-0131">Cell cycle</keyword>
<organism evidence="3 4">
    <name type="scientific">Paenibacillus tundrae</name>
    <dbReference type="NCBI Taxonomy" id="528187"/>
    <lineage>
        <taxon>Bacteria</taxon>
        <taxon>Bacillati</taxon>
        <taxon>Bacillota</taxon>
        <taxon>Bacilli</taxon>
        <taxon>Bacillales</taxon>
        <taxon>Paenibacillaceae</taxon>
        <taxon>Paenibacillus</taxon>
    </lineage>
</organism>
<name>A0ABT9WCR4_9BACL</name>
<dbReference type="Gene3D" id="3.40.710.10">
    <property type="entry name" value="DD-peptidase/beta-lactamase superfamily"/>
    <property type="match status" value="1"/>
</dbReference>
<feature type="domain" description="Penicillin-binding protein transpeptidase" evidence="2">
    <location>
        <begin position="279"/>
        <end position="595"/>
    </location>
</feature>
<reference evidence="3 4" key="1">
    <citation type="submission" date="2023-07" db="EMBL/GenBank/DDBJ databases">
        <title>Sorghum-associated microbial communities from plants grown in Nebraska, USA.</title>
        <authorList>
            <person name="Schachtman D."/>
        </authorList>
    </citation>
    <scope>NUCLEOTIDE SEQUENCE [LARGE SCALE GENOMIC DNA]</scope>
    <source>
        <strain evidence="3 4">DS1314</strain>
    </source>
</reference>
<dbReference type="InterPro" id="IPR050515">
    <property type="entry name" value="Beta-lactam/transpept"/>
</dbReference>
<dbReference type="InterPro" id="IPR001460">
    <property type="entry name" value="PCN-bd_Tpept"/>
</dbReference>
<protein>
    <submittedName>
        <fullName evidence="3">Cell division protein FtsI/penicillin-binding protein 2</fullName>
    </submittedName>
</protein>
<gene>
    <name evidence="3" type="ORF">J2T19_002489</name>
</gene>
<keyword evidence="1" id="KW-1133">Transmembrane helix</keyword>
<feature type="transmembrane region" description="Helical" evidence="1">
    <location>
        <begin position="9"/>
        <end position="29"/>
    </location>
</feature>
<dbReference type="PANTHER" id="PTHR30627">
    <property type="entry name" value="PEPTIDOGLYCAN D,D-TRANSPEPTIDASE"/>
    <property type="match status" value="1"/>
</dbReference>
<dbReference type="GO" id="GO:0051301">
    <property type="term" value="P:cell division"/>
    <property type="evidence" value="ECO:0007669"/>
    <property type="project" value="UniProtKB-KW"/>
</dbReference>
<dbReference type="PANTHER" id="PTHR30627:SF24">
    <property type="entry name" value="PENICILLIN-BINDING PROTEIN 4B"/>
    <property type="match status" value="1"/>
</dbReference>
<evidence type="ECO:0000313" key="3">
    <source>
        <dbReference type="EMBL" id="MDQ0171037.1"/>
    </source>
</evidence>
<evidence type="ECO:0000313" key="4">
    <source>
        <dbReference type="Proteomes" id="UP001233836"/>
    </source>
</evidence>
<keyword evidence="4" id="KW-1185">Reference proteome</keyword>
<keyword evidence="1" id="KW-0472">Membrane</keyword>
<dbReference type="Pfam" id="PF00905">
    <property type="entry name" value="Transpeptidase"/>
    <property type="match status" value="1"/>
</dbReference>
<proteinExistence type="predicted"/>
<dbReference type="EMBL" id="JAUSTI010000006">
    <property type="protein sequence ID" value="MDQ0171037.1"/>
    <property type="molecule type" value="Genomic_DNA"/>
</dbReference>
<keyword evidence="3" id="KW-0132">Cell division</keyword>
<keyword evidence="1" id="KW-0812">Transmembrane</keyword>
<evidence type="ECO:0000256" key="1">
    <source>
        <dbReference type="SAM" id="Phobius"/>
    </source>
</evidence>